<proteinExistence type="predicted"/>
<dbReference type="GeneID" id="9234952"/>
<feature type="region of interest" description="Disordered" evidence="1">
    <location>
        <begin position="154"/>
        <end position="174"/>
    </location>
</feature>
<dbReference type="EMBL" id="CP002051">
    <property type="protein sequence ID" value="ADI32744.1"/>
    <property type="molecule type" value="Genomic_DNA"/>
</dbReference>
<dbReference type="AlphaFoldDB" id="D7DAE8"/>
<dbReference type="eggNOG" id="arCOG01759">
    <property type="taxonomic scope" value="Archaea"/>
</dbReference>
<dbReference type="GO" id="GO:0004518">
    <property type="term" value="F:nuclease activity"/>
    <property type="evidence" value="ECO:0007669"/>
    <property type="project" value="InterPro"/>
</dbReference>
<dbReference type="PROSITE" id="PS51658">
    <property type="entry name" value="BFN"/>
    <property type="match status" value="1"/>
</dbReference>
<evidence type="ECO:0000256" key="1">
    <source>
        <dbReference type="SAM" id="MobiDB-lite"/>
    </source>
</evidence>
<dbReference type="STRING" id="591019.Shell_1659"/>
<reference evidence="3 4" key="2">
    <citation type="journal article" date="2011" name="Stand. Genomic Sci.">
        <title>Complete genome sequence of Staphylothermus hellenicus P8.</title>
        <authorList>
            <person name="Anderson I."/>
            <person name="Wirth R."/>
            <person name="Lucas S."/>
            <person name="Copeland A."/>
            <person name="Lapidus A."/>
            <person name="Cheng J.F."/>
            <person name="Goodwin L."/>
            <person name="Pitluck S."/>
            <person name="Davenport K."/>
            <person name="Detter J.C."/>
            <person name="Han C."/>
            <person name="Tapia R."/>
            <person name="Land M."/>
            <person name="Hauser L."/>
            <person name="Pati A."/>
            <person name="Mikhailova N."/>
            <person name="Woyke T."/>
            <person name="Klenk H.P."/>
            <person name="Kyrpides N."/>
            <person name="Ivanova N."/>
        </authorList>
    </citation>
    <scope>NUCLEOTIDE SEQUENCE [LARGE SCALE GENOMIC DNA]</scope>
    <source>
        <strain evidence="4">DSM 12710 / JCM 10830 / BK20S6-10-b1 / P8</strain>
    </source>
</reference>
<dbReference type="InterPro" id="IPR003729">
    <property type="entry name" value="Bi_nuclease_dom"/>
</dbReference>
<reference evidence="4" key="1">
    <citation type="submission" date="2010-05" db="EMBL/GenBank/DDBJ databases">
        <title>Complete sequence of Staphylothermus hellenicus DSM 12710.</title>
        <authorList>
            <consortium name="US DOE Joint Genome Institute"/>
            <person name="Lucas S."/>
            <person name="Copeland A."/>
            <person name="Lapidus A."/>
            <person name="Cheng J.-F."/>
            <person name="Bruce D."/>
            <person name="Goodwin L."/>
            <person name="Pitluck S."/>
            <person name="Davenport K."/>
            <person name="Detter J.C."/>
            <person name="Han C."/>
            <person name="Tapia R."/>
            <person name="Larimer F."/>
            <person name="Land M."/>
            <person name="Hauser L."/>
            <person name="Kyrpides N."/>
            <person name="Mikhailova N."/>
            <person name="Anderson I.J."/>
            <person name="Woyke T."/>
        </authorList>
    </citation>
    <scope>NUCLEOTIDE SEQUENCE [LARGE SCALE GENOMIC DNA]</scope>
    <source>
        <strain evidence="4">DSM 12710 / JCM 10830 / BK20S6-10-b1 / P8</strain>
    </source>
</reference>
<evidence type="ECO:0000259" key="2">
    <source>
        <dbReference type="PROSITE" id="PS51658"/>
    </source>
</evidence>
<gene>
    <name evidence="3" type="ordered locus">Shell_1659</name>
</gene>
<dbReference type="RefSeq" id="WP_013143941.1">
    <property type="nucleotide sequence ID" value="NC_014205.1"/>
</dbReference>
<evidence type="ECO:0000313" key="4">
    <source>
        <dbReference type="Proteomes" id="UP000002573"/>
    </source>
</evidence>
<dbReference type="Gene3D" id="3.10.690.10">
    <property type="entry name" value="Bifunctional nuclease domain"/>
    <property type="match status" value="1"/>
</dbReference>
<dbReference type="OrthoDB" id="14860at2157"/>
<organism evidence="3 4">
    <name type="scientific">Staphylothermus hellenicus (strain DSM 12710 / JCM 10830 / BK20S6-10-b1 / P8)</name>
    <dbReference type="NCBI Taxonomy" id="591019"/>
    <lineage>
        <taxon>Archaea</taxon>
        <taxon>Thermoproteota</taxon>
        <taxon>Thermoprotei</taxon>
        <taxon>Desulfurococcales</taxon>
        <taxon>Desulfurococcaceae</taxon>
        <taxon>Staphylothermus</taxon>
    </lineage>
</organism>
<name>D7DAE8_STAHD</name>
<dbReference type="Pfam" id="PF02577">
    <property type="entry name" value="BFN_dom"/>
    <property type="match status" value="1"/>
</dbReference>
<feature type="domain" description="BFN" evidence="2">
    <location>
        <begin position="1"/>
        <end position="143"/>
    </location>
</feature>
<dbReference type="InterPro" id="IPR036104">
    <property type="entry name" value="BFN_sf"/>
</dbReference>
<sequence>MEEDLIRVVDVSGEIVFDRLFIPRIVCLLEDGRFFILERVPFDIVVSLKKLDGEEMGDERERLVDVLSSMPDILDILGKHLKRVVINEIDSKTGVYSAIAEFSDGNMAIKRKMVPSHAIFLAKLTNKPIYVKKELVDQQEEFRLLTSTDASDEIDDEEYENDEDYTDIGREDIF</sequence>
<accession>D7DAE8</accession>
<feature type="compositionally biased region" description="Acidic residues" evidence="1">
    <location>
        <begin position="154"/>
        <end position="166"/>
    </location>
</feature>
<protein>
    <recommendedName>
        <fullName evidence="2">BFN domain-containing protein</fullName>
    </recommendedName>
</protein>
<dbReference type="KEGG" id="shc:Shell_1659"/>
<dbReference type="SUPFAM" id="SSF103256">
    <property type="entry name" value="Hypothetical protein TM0160"/>
    <property type="match status" value="1"/>
</dbReference>
<evidence type="ECO:0000313" key="3">
    <source>
        <dbReference type="EMBL" id="ADI32744.1"/>
    </source>
</evidence>
<dbReference type="Proteomes" id="UP000002573">
    <property type="component" value="Chromosome"/>
</dbReference>
<keyword evidence="4" id="KW-1185">Reference proteome</keyword>
<dbReference type="HOGENOM" id="CLU_131318_0_0_2"/>